<feature type="transmembrane region" description="Helical" evidence="1">
    <location>
        <begin position="98"/>
        <end position="118"/>
    </location>
</feature>
<dbReference type="Pfam" id="PF12725">
    <property type="entry name" value="DUF3810"/>
    <property type="match status" value="1"/>
</dbReference>
<dbReference type="Proteomes" id="UP000326903">
    <property type="component" value="Unassembled WGS sequence"/>
</dbReference>
<dbReference type="AlphaFoldDB" id="A0A5J5IHR8"/>
<name>A0A5J5IHR8_9BACT</name>
<evidence type="ECO:0000313" key="3">
    <source>
        <dbReference type="Proteomes" id="UP000326903"/>
    </source>
</evidence>
<keyword evidence="1" id="KW-0472">Membrane</keyword>
<gene>
    <name evidence="2" type="ORF">FW778_00920</name>
</gene>
<dbReference type="InterPro" id="IPR024294">
    <property type="entry name" value="DUF3810"/>
</dbReference>
<keyword evidence="1" id="KW-0812">Transmembrane</keyword>
<accession>A0A5J5IHR8</accession>
<comment type="caution">
    <text evidence="2">The sequence shown here is derived from an EMBL/GenBank/DDBJ whole genome shotgun (WGS) entry which is preliminary data.</text>
</comment>
<reference evidence="2 3" key="1">
    <citation type="submission" date="2019-09" db="EMBL/GenBank/DDBJ databases">
        <title>Draft genome sequence of Ginsengibacter sp. BR5-29.</title>
        <authorList>
            <person name="Im W.-T."/>
        </authorList>
    </citation>
    <scope>NUCLEOTIDE SEQUENCE [LARGE SCALE GENOMIC DNA]</scope>
    <source>
        <strain evidence="2 3">BR5-29</strain>
    </source>
</reference>
<protein>
    <submittedName>
        <fullName evidence="2">DUF3810 domain-containing protein</fullName>
    </submittedName>
</protein>
<feature type="transmembrane region" description="Helical" evidence="1">
    <location>
        <begin position="48"/>
        <end position="77"/>
    </location>
</feature>
<organism evidence="2 3">
    <name type="scientific">Ginsengibacter hankyongi</name>
    <dbReference type="NCBI Taxonomy" id="2607284"/>
    <lineage>
        <taxon>Bacteria</taxon>
        <taxon>Pseudomonadati</taxon>
        <taxon>Bacteroidota</taxon>
        <taxon>Chitinophagia</taxon>
        <taxon>Chitinophagales</taxon>
        <taxon>Chitinophagaceae</taxon>
        <taxon>Ginsengibacter</taxon>
    </lineage>
</organism>
<keyword evidence="3" id="KW-1185">Reference proteome</keyword>
<evidence type="ECO:0000313" key="2">
    <source>
        <dbReference type="EMBL" id="KAA9040635.1"/>
    </source>
</evidence>
<sequence>MNIFSSLKKQKWVWLAVLLLIIGIKLWAQNNYHIEHFYTNDFYYFFSAILRFLFGWIPFSVGDILYFIAGLWIFLKLMKNTALLFKKKFTLDLFVKKFWKLLLIFLSIYIVFNVFWGLNYNRKGIAWQLKLPKIDYDTVNLKLMQDLLLQKVNETKQLLISKSLSYPDKKELFERAKVCYDDAAVVYPFMKYRNTAIKSSLYGLMGDYLGFTGYYNPFTGEAQVNTTVPEFLLPYITLHEMGHQLGYAKEDEANFSGYLAAVNSHDTLFQYSTYLDLFVYANREVYYFDSTASKLAATQLIPAVKADLLEWRLFNRKYVNVFEPTITWLYGKYLQENQQPQGLRTYNEVIATLMAYYKKYGRI</sequence>
<dbReference type="EMBL" id="VYQF01000001">
    <property type="protein sequence ID" value="KAA9040635.1"/>
    <property type="molecule type" value="Genomic_DNA"/>
</dbReference>
<proteinExistence type="predicted"/>
<evidence type="ECO:0000256" key="1">
    <source>
        <dbReference type="SAM" id="Phobius"/>
    </source>
</evidence>
<feature type="transmembrane region" description="Helical" evidence="1">
    <location>
        <begin position="12"/>
        <end position="28"/>
    </location>
</feature>
<keyword evidence="1" id="KW-1133">Transmembrane helix</keyword>